<dbReference type="KEGG" id="vg:2979033"/>
<dbReference type="EMBL" id="AY380826">
    <property type="protein sequence ID" value="AAU11038.1"/>
    <property type="molecule type" value="Genomic_DNA"/>
</dbReference>
<keyword evidence="2" id="KW-1185">Reference proteome</keyword>
<name>Q677R9_9VIRU</name>
<protein>
    <submittedName>
        <fullName evidence="1">Uncharacterized protein</fullName>
    </submittedName>
</protein>
<reference evidence="1 2" key="1">
    <citation type="journal article" date="2004" name="J. Virol.">
        <title>Complete genome sequence of lymphocystis disease virus isolated from China.</title>
        <authorList>
            <person name="Zhang Q.Y."/>
            <person name="Xiao F."/>
            <person name="Xie J."/>
            <person name="Li Z.Q."/>
            <person name="Gui J.F."/>
        </authorList>
    </citation>
    <scope>NUCLEOTIDE SEQUENCE [LARGE SCALE GENOMIC DNA]</scope>
</reference>
<dbReference type="GeneID" id="2979033"/>
<evidence type="ECO:0000313" key="2">
    <source>
        <dbReference type="Proteomes" id="UP000106699"/>
    </source>
</evidence>
<dbReference type="RefSeq" id="YP_073699.1">
    <property type="nucleotide sequence ID" value="NC_005902.1"/>
</dbReference>
<dbReference type="Proteomes" id="UP000106699">
    <property type="component" value="Segment"/>
</dbReference>
<organism evidence="1 2">
    <name type="scientific">lymphocystis disease virus-China</name>
    <dbReference type="NCBI Taxonomy" id="256729"/>
    <lineage>
        <taxon>Viruses</taxon>
        <taxon>Varidnaviria</taxon>
        <taxon>Bamfordvirae</taxon>
        <taxon>Nucleocytoviricota</taxon>
        <taxon>Megaviricetes</taxon>
        <taxon>Pimascovirales</taxon>
        <taxon>Pimascovirales incertae sedis</taxon>
        <taxon>Iridoviridae</taxon>
        <taxon>Alphairidovirinae</taxon>
        <taxon>Lymphocystivirus</taxon>
        <taxon>Lymphocystivirus paralichthys1</taxon>
        <taxon>Lymphocystis disease virus 2</taxon>
    </lineage>
</organism>
<sequence>MLASEMYRGVKELTSKLYTHSLRLFVYSLSVKCYRIKCYII</sequence>
<accession>Q677R9</accession>
<evidence type="ECO:0000313" key="1">
    <source>
        <dbReference type="EMBL" id="AAU11038.1"/>
    </source>
</evidence>
<proteinExistence type="predicted"/>